<dbReference type="AlphaFoldDB" id="B0CAT6"/>
<accession>B0CAT6</accession>
<organism evidence="2 3">
    <name type="scientific">Acaryochloris marina (strain MBIC 11017)</name>
    <dbReference type="NCBI Taxonomy" id="329726"/>
    <lineage>
        <taxon>Bacteria</taxon>
        <taxon>Bacillati</taxon>
        <taxon>Cyanobacteriota</taxon>
        <taxon>Cyanophyceae</taxon>
        <taxon>Acaryochloridales</taxon>
        <taxon>Acaryochloridaceae</taxon>
        <taxon>Acaryochloris</taxon>
    </lineage>
</organism>
<dbReference type="Gene3D" id="1.10.10.10">
    <property type="entry name" value="Winged helix-like DNA-binding domain superfamily/Winged helix DNA-binding domain"/>
    <property type="match status" value="1"/>
</dbReference>
<protein>
    <recommendedName>
        <fullName evidence="1">Transcription regulator TrmB N-terminal domain-containing protein</fullName>
    </recommendedName>
</protein>
<sequence>MSDAQYLENLVDLGLTRYQAAVYLALMDRQDFTPAQIATRAQVPRQRIYDVLASLCDRGLCLERHSGRQRIFQAVEPSQALPTLLQEKQKQFSAKLQRQEQQTHRAVAALAPLYTKGHNTQDPLAYIDVLSEPHRIADCGAKLSQSAQSSISVFFTYPSLLSHEDGLKLVKDPLQRGICYRTIYEHNIWQDPSSQDFIRQCQAWGQHVRFVEKVPFKMQLFDQRITLLSLQDPLSGTPSFTALNVTHPGLGEMLNIAFETLWNQGTPEPIRTERG</sequence>
<feature type="domain" description="Transcription regulator TrmB N-terminal" evidence="1">
    <location>
        <begin position="12"/>
        <end position="77"/>
    </location>
</feature>
<dbReference type="PANTHER" id="PTHR34293">
    <property type="entry name" value="HTH-TYPE TRANSCRIPTIONAL REGULATOR TRMBL2"/>
    <property type="match status" value="1"/>
</dbReference>
<dbReference type="OrthoDB" id="1493540at2"/>
<dbReference type="eggNOG" id="COG1378">
    <property type="taxonomic scope" value="Bacteria"/>
</dbReference>
<dbReference type="HOGENOM" id="CLU_056943_1_0_3"/>
<reference evidence="2 3" key="1">
    <citation type="journal article" date="2008" name="Proc. Natl. Acad. Sci. U.S.A.">
        <title>Niche adaptation and genome expansion in the chlorophyll d-producing cyanobacterium Acaryochloris marina.</title>
        <authorList>
            <person name="Swingley W.D."/>
            <person name="Chen M."/>
            <person name="Cheung P.C."/>
            <person name="Conrad A.L."/>
            <person name="Dejesa L.C."/>
            <person name="Hao J."/>
            <person name="Honchak B.M."/>
            <person name="Karbach L.E."/>
            <person name="Kurdoglu A."/>
            <person name="Lahiri S."/>
            <person name="Mastrian S.D."/>
            <person name="Miyashita H."/>
            <person name="Page L."/>
            <person name="Ramakrishna P."/>
            <person name="Satoh S."/>
            <person name="Sattley W.M."/>
            <person name="Shimada Y."/>
            <person name="Taylor H.L."/>
            <person name="Tomo T."/>
            <person name="Tsuchiya T."/>
            <person name="Wang Z.T."/>
            <person name="Raymond J."/>
            <person name="Mimuro M."/>
            <person name="Blankenship R.E."/>
            <person name="Touchman J.W."/>
        </authorList>
    </citation>
    <scope>NUCLEOTIDE SEQUENCE [LARGE SCALE GENOMIC DNA]</scope>
    <source>
        <strain evidence="3">MBIC 11017</strain>
    </source>
</reference>
<dbReference type="SUPFAM" id="SSF46785">
    <property type="entry name" value="Winged helix' DNA-binding domain"/>
    <property type="match status" value="1"/>
</dbReference>
<dbReference type="Pfam" id="PF01978">
    <property type="entry name" value="TrmB"/>
    <property type="match status" value="1"/>
</dbReference>
<dbReference type="InterPro" id="IPR036388">
    <property type="entry name" value="WH-like_DNA-bd_sf"/>
</dbReference>
<dbReference type="KEGG" id="amr:AM1_5329"/>
<proteinExistence type="predicted"/>
<dbReference type="PANTHER" id="PTHR34293:SF1">
    <property type="entry name" value="HTH-TYPE TRANSCRIPTIONAL REGULATOR TRMBL2"/>
    <property type="match status" value="1"/>
</dbReference>
<name>B0CAT6_ACAM1</name>
<keyword evidence="3" id="KW-1185">Reference proteome</keyword>
<dbReference type="InterPro" id="IPR036390">
    <property type="entry name" value="WH_DNA-bd_sf"/>
</dbReference>
<evidence type="ECO:0000259" key="1">
    <source>
        <dbReference type="Pfam" id="PF01978"/>
    </source>
</evidence>
<dbReference type="InterPro" id="IPR051797">
    <property type="entry name" value="TrmB-like"/>
</dbReference>
<evidence type="ECO:0000313" key="2">
    <source>
        <dbReference type="EMBL" id="ABW30287.1"/>
    </source>
</evidence>
<dbReference type="InterPro" id="IPR002831">
    <property type="entry name" value="Tscrpt_reg_TrmB_N"/>
</dbReference>
<gene>
    <name evidence="2" type="ordered locus">AM1_5329</name>
</gene>
<evidence type="ECO:0000313" key="3">
    <source>
        <dbReference type="Proteomes" id="UP000000268"/>
    </source>
</evidence>
<dbReference type="EMBL" id="CP000828">
    <property type="protein sequence ID" value="ABW30287.1"/>
    <property type="molecule type" value="Genomic_DNA"/>
</dbReference>
<dbReference type="RefSeq" id="WP_012165536.1">
    <property type="nucleotide sequence ID" value="NC_009925.1"/>
</dbReference>
<dbReference type="Proteomes" id="UP000000268">
    <property type="component" value="Chromosome"/>
</dbReference>
<dbReference type="STRING" id="329726.AM1_5329"/>